<organism evidence="6 7">
    <name type="scientific">Elysia crispata</name>
    <name type="common">lettuce slug</name>
    <dbReference type="NCBI Taxonomy" id="231223"/>
    <lineage>
        <taxon>Eukaryota</taxon>
        <taxon>Metazoa</taxon>
        <taxon>Spiralia</taxon>
        <taxon>Lophotrochozoa</taxon>
        <taxon>Mollusca</taxon>
        <taxon>Gastropoda</taxon>
        <taxon>Heterobranchia</taxon>
        <taxon>Euthyneura</taxon>
        <taxon>Panpulmonata</taxon>
        <taxon>Sacoglossa</taxon>
        <taxon>Placobranchoidea</taxon>
        <taxon>Plakobranchidae</taxon>
        <taxon>Elysia</taxon>
    </lineage>
</organism>
<reference evidence="6" key="1">
    <citation type="journal article" date="2023" name="G3 (Bethesda)">
        <title>A reference genome for the long-term kleptoplast-retaining sea slug Elysia crispata morphotype clarki.</title>
        <authorList>
            <person name="Eastman K.E."/>
            <person name="Pendleton A.L."/>
            <person name="Shaikh M.A."/>
            <person name="Suttiyut T."/>
            <person name="Ogas R."/>
            <person name="Tomko P."/>
            <person name="Gavelis G."/>
            <person name="Widhalm J.R."/>
            <person name="Wisecaver J.H."/>
        </authorList>
    </citation>
    <scope>NUCLEOTIDE SEQUENCE</scope>
    <source>
        <strain evidence="6">ECLA1</strain>
    </source>
</reference>
<feature type="active site" evidence="3">
    <location>
        <position position="118"/>
    </location>
</feature>
<dbReference type="GO" id="GO:0005576">
    <property type="term" value="C:extracellular region"/>
    <property type="evidence" value="ECO:0007669"/>
    <property type="project" value="TreeGrafter"/>
</dbReference>
<evidence type="ECO:0000256" key="5">
    <source>
        <dbReference type="SAM" id="SignalP"/>
    </source>
</evidence>
<dbReference type="AlphaFoldDB" id="A0AAE0YRG4"/>
<dbReference type="Pfam" id="PF00445">
    <property type="entry name" value="Ribonuclease_T2"/>
    <property type="match status" value="1"/>
</dbReference>
<accession>A0AAE0YRG4</accession>
<feature type="chain" id="PRO_5041972327" evidence="5">
    <location>
        <begin position="21"/>
        <end position="264"/>
    </location>
</feature>
<evidence type="ECO:0000256" key="2">
    <source>
        <dbReference type="ARBA" id="ARBA00023157"/>
    </source>
</evidence>
<comment type="similarity">
    <text evidence="1 4">Belongs to the RNase T2 family.</text>
</comment>
<dbReference type="Proteomes" id="UP001283361">
    <property type="component" value="Unassembled WGS sequence"/>
</dbReference>
<name>A0AAE0YRG4_9GAST</name>
<proteinExistence type="inferred from homology"/>
<gene>
    <name evidence="6" type="ORF">RRG08_026065</name>
</gene>
<dbReference type="GO" id="GO:0033897">
    <property type="term" value="F:ribonuclease T2 activity"/>
    <property type="evidence" value="ECO:0007669"/>
    <property type="project" value="InterPro"/>
</dbReference>
<comment type="caution">
    <text evidence="6">The sequence shown here is derived from an EMBL/GenBank/DDBJ whole genome shotgun (WGS) entry which is preliminary data.</text>
</comment>
<dbReference type="InterPro" id="IPR033130">
    <property type="entry name" value="RNase_T2_His_AS_2"/>
</dbReference>
<dbReference type="GO" id="GO:0006401">
    <property type="term" value="P:RNA catabolic process"/>
    <property type="evidence" value="ECO:0007669"/>
    <property type="project" value="TreeGrafter"/>
</dbReference>
<dbReference type="InterPro" id="IPR033697">
    <property type="entry name" value="Ribonuclease_T2_eukaryotic"/>
</dbReference>
<keyword evidence="7" id="KW-1185">Reference proteome</keyword>
<evidence type="ECO:0000313" key="6">
    <source>
        <dbReference type="EMBL" id="KAK3755335.1"/>
    </source>
</evidence>
<dbReference type="PROSITE" id="PS00531">
    <property type="entry name" value="RNASE_T2_2"/>
    <property type="match status" value="1"/>
</dbReference>
<evidence type="ECO:0000256" key="3">
    <source>
        <dbReference type="PIRSR" id="PIRSR633697-1"/>
    </source>
</evidence>
<keyword evidence="5" id="KW-0732">Signal</keyword>
<sequence length="264" mass="30319">MMLYSLLFVAGLCISRDVLASQVVKKEGFQFLLLAHFWPATSCVYFQNEGKDCYVSPDVKGWTIHGFWPSIPGTEKPDYCNNSMKFNFEEIKGLSQRLAVSWPYFEKGASKTELWEHEWTKHGTCAYTLPILKGELRYFNQTLNLHDELNISKTLGDSGICPSNEKKHTPLDFFNAVKKGIGKIPNIICLKDKKTNQIYLDQIWLCYNKQLQPMDCPDVSESQSLTSTLYFQSKAEEGISTASKSYFQECPKNEKIYFNPIPRE</sequence>
<dbReference type="PANTHER" id="PTHR11240">
    <property type="entry name" value="RIBONUCLEASE T2"/>
    <property type="match status" value="1"/>
</dbReference>
<dbReference type="EMBL" id="JAWDGP010005602">
    <property type="protein sequence ID" value="KAK3755335.1"/>
    <property type="molecule type" value="Genomic_DNA"/>
</dbReference>
<dbReference type="SUPFAM" id="SSF55895">
    <property type="entry name" value="Ribonuclease Rh-like"/>
    <property type="match status" value="1"/>
</dbReference>
<dbReference type="InterPro" id="IPR001568">
    <property type="entry name" value="RNase_T2-like"/>
</dbReference>
<evidence type="ECO:0000256" key="1">
    <source>
        <dbReference type="ARBA" id="ARBA00007469"/>
    </source>
</evidence>
<evidence type="ECO:0000313" key="7">
    <source>
        <dbReference type="Proteomes" id="UP001283361"/>
    </source>
</evidence>
<feature type="active site" evidence="3">
    <location>
        <position position="65"/>
    </location>
</feature>
<evidence type="ECO:0000256" key="4">
    <source>
        <dbReference type="RuleBase" id="RU004328"/>
    </source>
</evidence>
<protein>
    <submittedName>
        <fullName evidence="6">Uncharacterized protein</fullName>
    </submittedName>
</protein>
<dbReference type="GO" id="GO:0003723">
    <property type="term" value="F:RNA binding"/>
    <property type="evidence" value="ECO:0007669"/>
    <property type="project" value="InterPro"/>
</dbReference>
<feature type="active site" evidence="3">
    <location>
        <position position="122"/>
    </location>
</feature>
<dbReference type="InterPro" id="IPR036430">
    <property type="entry name" value="RNase_T2-like_sf"/>
</dbReference>
<dbReference type="Gene3D" id="3.90.730.10">
    <property type="entry name" value="Ribonuclease T2-like"/>
    <property type="match status" value="1"/>
</dbReference>
<dbReference type="CDD" id="cd01061">
    <property type="entry name" value="RNase_T2_euk"/>
    <property type="match status" value="1"/>
</dbReference>
<keyword evidence="2" id="KW-1015">Disulfide bond</keyword>
<dbReference type="PANTHER" id="PTHR11240:SF22">
    <property type="entry name" value="RIBONUCLEASE T2"/>
    <property type="match status" value="1"/>
</dbReference>
<feature type="signal peptide" evidence="5">
    <location>
        <begin position="1"/>
        <end position="20"/>
    </location>
</feature>